<protein>
    <submittedName>
        <fullName evidence="2">Uncharacterized protein</fullName>
    </submittedName>
</protein>
<comment type="caution">
    <text evidence="2">The sequence shown here is derived from an EMBL/GenBank/DDBJ whole genome shotgun (WGS) entry which is preliminary data.</text>
</comment>
<reference evidence="3" key="1">
    <citation type="journal article" date="2015" name="Nat. Genet.">
        <title>The genome and transcriptome of the zoonotic hookworm Ancylostoma ceylanicum identify infection-specific gene families.</title>
        <authorList>
            <person name="Schwarz E.M."/>
            <person name="Hu Y."/>
            <person name="Antoshechkin I."/>
            <person name="Miller M.M."/>
            <person name="Sternberg P.W."/>
            <person name="Aroian R.V."/>
        </authorList>
    </citation>
    <scope>NUCLEOTIDE SEQUENCE</scope>
    <source>
        <strain evidence="3">HY135</strain>
    </source>
</reference>
<dbReference type="AlphaFoldDB" id="A0A016TLG3"/>
<feature type="region of interest" description="Disordered" evidence="1">
    <location>
        <begin position="54"/>
        <end position="73"/>
    </location>
</feature>
<feature type="compositionally biased region" description="Basic and acidic residues" evidence="1">
    <location>
        <begin position="14"/>
        <end position="24"/>
    </location>
</feature>
<accession>A0A016TLG3</accession>
<proteinExistence type="predicted"/>
<evidence type="ECO:0000313" key="3">
    <source>
        <dbReference type="Proteomes" id="UP000024635"/>
    </source>
</evidence>
<sequence length="73" mass="8218">MVRQEVKSVVSAQEHPDRVGKTAIRDGPISKRHLRCVQFRKERKLRAAAEKLEQLNVDTESETDSSPGEGKFG</sequence>
<name>A0A016TLG3_9BILA</name>
<evidence type="ECO:0000256" key="1">
    <source>
        <dbReference type="SAM" id="MobiDB-lite"/>
    </source>
</evidence>
<feature type="region of interest" description="Disordered" evidence="1">
    <location>
        <begin position="1"/>
        <end position="24"/>
    </location>
</feature>
<gene>
    <name evidence="2" type="primary">Acey_s0094.g2747</name>
    <name evidence="2" type="ORF">Y032_0094g2747</name>
</gene>
<evidence type="ECO:0000313" key="2">
    <source>
        <dbReference type="EMBL" id="EYC03418.1"/>
    </source>
</evidence>
<dbReference type="Proteomes" id="UP000024635">
    <property type="component" value="Unassembled WGS sequence"/>
</dbReference>
<dbReference type="EMBL" id="JARK01001430">
    <property type="protein sequence ID" value="EYC03418.1"/>
    <property type="molecule type" value="Genomic_DNA"/>
</dbReference>
<keyword evidence="3" id="KW-1185">Reference proteome</keyword>
<organism evidence="2 3">
    <name type="scientific">Ancylostoma ceylanicum</name>
    <dbReference type="NCBI Taxonomy" id="53326"/>
    <lineage>
        <taxon>Eukaryota</taxon>
        <taxon>Metazoa</taxon>
        <taxon>Ecdysozoa</taxon>
        <taxon>Nematoda</taxon>
        <taxon>Chromadorea</taxon>
        <taxon>Rhabditida</taxon>
        <taxon>Rhabditina</taxon>
        <taxon>Rhabditomorpha</taxon>
        <taxon>Strongyloidea</taxon>
        <taxon>Ancylostomatidae</taxon>
        <taxon>Ancylostomatinae</taxon>
        <taxon>Ancylostoma</taxon>
    </lineage>
</organism>